<dbReference type="AlphaFoldDB" id="A0AAF0ZIE5"/>
<dbReference type="InterPro" id="IPR008979">
    <property type="entry name" value="Galactose-bd-like_sf"/>
</dbReference>
<organism evidence="6 7">
    <name type="scientific">Solanum verrucosum</name>
    <dbReference type="NCBI Taxonomy" id="315347"/>
    <lineage>
        <taxon>Eukaryota</taxon>
        <taxon>Viridiplantae</taxon>
        <taxon>Streptophyta</taxon>
        <taxon>Embryophyta</taxon>
        <taxon>Tracheophyta</taxon>
        <taxon>Spermatophyta</taxon>
        <taxon>Magnoliopsida</taxon>
        <taxon>eudicotyledons</taxon>
        <taxon>Gunneridae</taxon>
        <taxon>Pentapetalae</taxon>
        <taxon>asterids</taxon>
        <taxon>lamiids</taxon>
        <taxon>Solanales</taxon>
        <taxon>Solanaceae</taxon>
        <taxon>Solanoideae</taxon>
        <taxon>Solaneae</taxon>
        <taxon>Solanum</taxon>
    </lineage>
</organism>
<sequence length="201" mass="22988">MFWSLAFLETYIIYGVHLGQCTIAESIRSLSRLSFANLNFRGATLNKVMSSLTSQMVLPSSNGYKAWEDPYFFKWRKRDSHVPLHCHESVEGSLRYWNERNKVDLLVSKSAVWDDDAVSKALDCAAYWVKDLPFVKSLSGIWKFWLAPGPTNVPLNFYDSSFQDSSWETIPVTKGREPADNGEVFLLEGIDQTQKRSKCLT</sequence>
<dbReference type="EC" id="3.2.1.23" evidence="2"/>
<gene>
    <name evidence="6" type="ORF">MTR67_034216</name>
</gene>
<keyword evidence="3" id="KW-0378">Hydrolase</keyword>
<dbReference type="PANTHER" id="PTHR46323">
    <property type="entry name" value="BETA-GALACTOSIDASE"/>
    <property type="match status" value="1"/>
</dbReference>
<evidence type="ECO:0000313" key="7">
    <source>
        <dbReference type="Proteomes" id="UP001234989"/>
    </source>
</evidence>
<dbReference type="SUPFAM" id="SSF49785">
    <property type="entry name" value="Galactose-binding domain-like"/>
    <property type="match status" value="1"/>
</dbReference>
<comment type="catalytic activity">
    <reaction evidence="1">
        <text>Hydrolysis of terminal non-reducing beta-D-galactose residues in beta-D-galactosides.</text>
        <dbReference type="EC" id="3.2.1.23"/>
    </reaction>
</comment>
<feature type="chain" id="PRO_5042195309" description="beta-galactosidase" evidence="5">
    <location>
        <begin position="19"/>
        <end position="201"/>
    </location>
</feature>
<dbReference type="EMBL" id="CP133619">
    <property type="protein sequence ID" value="WMV40831.1"/>
    <property type="molecule type" value="Genomic_DNA"/>
</dbReference>
<dbReference type="PANTHER" id="PTHR46323:SF2">
    <property type="entry name" value="BETA-GALACTOSIDASE"/>
    <property type="match status" value="1"/>
</dbReference>
<dbReference type="GO" id="GO:0005990">
    <property type="term" value="P:lactose catabolic process"/>
    <property type="evidence" value="ECO:0007669"/>
    <property type="project" value="TreeGrafter"/>
</dbReference>
<evidence type="ECO:0000313" key="6">
    <source>
        <dbReference type="EMBL" id="WMV40831.1"/>
    </source>
</evidence>
<keyword evidence="5" id="KW-0732">Signal</keyword>
<evidence type="ECO:0000256" key="4">
    <source>
        <dbReference type="ARBA" id="ARBA00023295"/>
    </source>
</evidence>
<evidence type="ECO:0000256" key="2">
    <source>
        <dbReference type="ARBA" id="ARBA00012756"/>
    </source>
</evidence>
<dbReference type="Gene3D" id="2.60.120.260">
    <property type="entry name" value="Galactose-binding domain-like"/>
    <property type="match status" value="1"/>
</dbReference>
<protein>
    <recommendedName>
        <fullName evidence="2">beta-galactosidase</fullName>
        <ecNumber evidence="2">3.2.1.23</ecNumber>
    </recommendedName>
</protein>
<evidence type="ECO:0000256" key="1">
    <source>
        <dbReference type="ARBA" id="ARBA00001412"/>
    </source>
</evidence>
<dbReference type="InterPro" id="IPR050347">
    <property type="entry name" value="Bact_Beta-galactosidase"/>
</dbReference>
<evidence type="ECO:0000256" key="3">
    <source>
        <dbReference type="ARBA" id="ARBA00022801"/>
    </source>
</evidence>
<dbReference type="GO" id="GO:0004565">
    <property type="term" value="F:beta-galactosidase activity"/>
    <property type="evidence" value="ECO:0007669"/>
    <property type="project" value="UniProtKB-EC"/>
</dbReference>
<proteinExistence type="predicted"/>
<evidence type="ECO:0000256" key="5">
    <source>
        <dbReference type="SAM" id="SignalP"/>
    </source>
</evidence>
<feature type="signal peptide" evidence="5">
    <location>
        <begin position="1"/>
        <end position="18"/>
    </location>
</feature>
<dbReference type="GO" id="GO:0009341">
    <property type="term" value="C:beta-galactosidase complex"/>
    <property type="evidence" value="ECO:0007669"/>
    <property type="project" value="TreeGrafter"/>
</dbReference>
<keyword evidence="4" id="KW-0326">Glycosidase</keyword>
<name>A0AAF0ZIE5_SOLVR</name>
<reference evidence="6" key="1">
    <citation type="submission" date="2023-08" db="EMBL/GenBank/DDBJ databases">
        <title>A de novo genome assembly of Solanum verrucosum Schlechtendal, a Mexican diploid species geographically isolated from the other diploid A-genome species in potato relatives.</title>
        <authorList>
            <person name="Hosaka K."/>
        </authorList>
    </citation>
    <scope>NUCLEOTIDE SEQUENCE</scope>
    <source>
        <tissue evidence="6">Young leaves</tissue>
    </source>
</reference>
<accession>A0AAF0ZIE5</accession>
<dbReference type="Proteomes" id="UP001234989">
    <property type="component" value="Chromosome 8"/>
</dbReference>
<keyword evidence="7" id="KW-1185">Reference proteome</keyword>